<evidence type="ECO:0000259" key="6">
    <source>
        <dbReference type="SMART" id="SM00925"/>
    </source>
</evidence>
<evidence type="ECO:0000256" key="2">
    <source>
        <dbReference type="ARBA" id="ARBA00012587"/>
    </source>
</evidence>
<dbReference type="GO" id="GO:0008933">
    <property type="term" value="F:peptidoglycan lytic transglycosylase activity"/>
    <property type="evidence" value="ECO:0007669"/>
    <property type="project" value="TreeGrafter"/>
</dbReference>
<accession>A0A8J6TAR9</accession>
<dbReference type="SMART" id="SM00925">
    <property type="entry name" value="MltA"/>
    <property type="match status" value="1"/>
</dbReference>
<dbReference type="PANTHER" id="PTHR30124:SF0">
    <property type="entry name" value="MEMBRANE-BOUND LYTIC MUREIN TRANSGLYCOSYLASE A"/>
    <property type="match status" value="1"/>
</dbReference>
<evidence type="ECO:0000256" key="3">
    <source>
        <dbReference type="ARBA" id="ARBA00023239"/>
    </source>
</evidence>
<dbReference type="SUPFAM" id="SSF50685">
    <property type="entry name" value="Barwin-like endoglucanases"/>
    <property type="match status" value="1"/>
</dbReference>
<dbReference type="Pfam" id="PF03562">
    <property type="entry name" value="MltA"/>
    <property type="match status" value="1"/>
</dbReference>
<dbReference type="Gene3D" id="2.40.240.50">
    <property type="entry name" value="Barwin-like endoglucanases"/>
    <property type="match status" value="1"/>
</dbReference>
<dbReference type="InterPro" id="IPR026044">
    <property type="entry name" value="MltA"/>
</dbReference>
<dbReference type="GO" id="GO:0019867">
    <property type="term" value="C:outer membrane"/>
    <property type="evidence" value="ECO:0007669"/>
    <property type="project" value="InterPro"/>
</dbReference>
<gene>
    <name evidence="7" type="ORF">H8E80_00465</name>
</gene>
<keyword evidence="4" id="KW-0961">Cell wall biogenesis/degradation</keyword>
<evidence type="ECO:0000313" key="8">
    <source>
        <dbReference type="Proteomes" id="UP000603545"/>
    </source>
</evidence>
<evidence type="ECO:0000313" key="7">
    <source>
        <dbReference type="EMBL" id="MBC8198508.1"/>
    </source>
</evidence>
<evidence type="ECO:0000256" key="1">
    <source>
        <dbReference type="ARBA" id="ARBA00001420"/>
    </source>
</evidence>
<dbReference type="Pfam" id="PF06725">
    <property type="entry name" value="3D"/>
    <property type="match status" value="1"/>
</dbReference>
<comment type="catalytic activity">
    <reaction evidence="1">
        <text>Exolytic cleavage of the (1-&gt;4)-beta-glycosidic linkage between N-acetylmuramic acid (MurNAc) and N-acetylglucosamine (GlcNAc) residues in peptidoglycan, from either the reducing or the non-reducing ends of the peptidoglycan chains, with concomitant formation of a 1,6-anhydrobond in the MurNAc residue.</text>
        <dbReference type="EC" id="4.2.2.n1"/>
    </reaction>
</comment>
<protein>
    <recommendedName>
        <fullName evidence="2">peptidoglycan lytic exotransglycosylase</fullName>
        <ecNumber evidence="2">4.2.2.n1</ecNumber>
    </recommendedName>
    <alternativeName>
        <fullName evidence="5">Murein hydrolase A</fullName>
    </alternativeName>
</protein>
<dbReference type="InterPro" id="IPR010611">
    <property type="entry name" value="3D_dom"/>
</dbReference>
<dbReference type="CDD" id="cd14485">
    <property type="entry name" value="mltA_like_LT_A"/>
    <property type="match status" value="1"/>
</dbReference>
<dbReference type="EC" id="4.2.2.n1" evidence="2"/>
<dbReference type="GO" id="GO:0009253">
    <property type="term" value="P:peptidoglycan catabolic process"/>
    <property type="evidence" value="ECO:0007669"/>
    <property type="project" value="TreeGrafter"/>
</dbReference>
<dbReference type="PROSITE" id="PS51257">
    <property type="entry name" value="PROKAR_LIPOPROTEIN"/>
    <property type="match status" value="1"/>
</dbReference>
<dbReference type="Proteomes" id="UP000603545">
    <property type="component" value="Unassembled WGS sequence"/>
</dbReference>
<dbReference type="InterPro" id="IPR005300">
    <property type="entry name" value="MltA_B"/>
</dbReference>
<organism evidence="7 8">
    <name type="scientific">Candidatus Desulfaltia bathyphila</name>
    <dbReference type="NCBI Taxonomy" id="2841697"/>
    <lineage>
        <taxon>Bacteria</taxon>
        <taxon>Pseudomonadati</taxon>
        <taxon>Thermodesulfobacteriota</taxon>
        <taxon>Desulfobacteria</taxon>
        <taxon>Desulfobacterales</taxon>
        <taxon>Desulfobacterales incertae sedis</taxon>
        <taxon>Candidatus Desulfaltia</taxon>
    </lineage>
</organism>
<dbReference type="GO" id="GO:0071555">
    <property type="term" value="P:cell wall organization"/>
    <property type="evidence" value="ECO:0007669"/>
    <property type="project" value="UniProtKB-KW"/>
</dbReference>
<name>A0A8J6TAR9_9BACT</name>
<reference evidence="7 8" key="1">
    <citation type="submission" date="2020-08" db="EMBL/GenBank/DDBJ databases">
        <title>Bridging the membrane lipid divide: bacteria of the FCB group superphylum have the potential to synthesize archaeal ether lipids.</title>
        <authorList>
            <person name="Villanueva L."/>
            <person name="Von Meijenfeldt F.A.B."/>
            <person name="Westbye A.B."/>
            <person name="Yadav S."/>
            <person name="Hopmans E.C."/>
            <person name="Dutilh B.E."/>
            <person name="Sinninghe Damste J.S."/>
        </authorList>
    </citation>
    <scope>NUCLEOTIDE SEQUENCE [LARGE SCALE GENOMIC DNA]</scope>
    <source>
        <strain evidence="7">NIOZ-UU82</strain>
    </source>
</reference>
<comment type="caution">
    <text evidence="7">The sequence shown here is derived from an EMBL/GenBank/DDBJ whole genome shotgun (WGS) entry which is preliminary data.</text>
</comment>
<evidence type="ECO:0000256" key="4">
    <source>
        <dbReference type="ARBA" id="ARBA00023316"/>
    </source>
</evidence>
<keyword evidence="3" id="KW-0456">Lyase</keyword>
<dbReference type="GO" id="GO:0009254">
    <property type="term" value="P:peptidoglycan turnover"/>
    <property type="evidence" value="ECO:0007669"/>
    <property type="project" value="InterPro"/>
</dbReference>
<dbReference type="Gene3D" id="2.40.40.10">
    <property type="entry name" value="RlpA-like domain"/>
    <property type="match status" value="1"/>
</dbReference>
<evidence type="ECO:0000256" key="5">
    <source>
        <dbReference type="ARBA" id="ARBA00030918"/>
    </source>
</evidence>
<dbReference type="PANTHER" id="PTHR30124">
    <property type="entry name" value="MEMBRANE-BOUND LYTIC MUREIN TRANSGLYCOSYLASE A"/>
    <property type="match status" value="1"/>
</dbReference>
<dbReference type="PIRSF" id="PIRSF019422">
    <property type="entry name" value="MltA"/>
    <property type="match status" value="1"/>
</dbReference>
<dbReference type="GO" id="GO:0004553">
    <property type="term" value="F:hydrolase activity, hydrolyzing O-glycosyl compounds"/>
    <property type="evidence" value="ECO:0007669"/>
    <property type="project" value="InterPro"/>
</dbReference>
<proteinExistence type="predicted"/>
<sequence>MIIRNINCFIIIFVLFAGGCAAVKKEPSVIKKAALTRISSSEYPVFTDDMFYDGLEHSIGKSISYLKRVPSNRSFMFGKDSFTADHLIRSLQYFLACIKAKPSKHDLNEFIRSDFLVYRSIGSNGSGKVLFTGYYEPILEGGLRQSDEFRFPVYAWPDDLAVIDLSLFSPKFSGKKIIGRCFENTVVPYYERREIEHQGCLEGKAEPIAWVKDLVDLFFLQIQGSGKICLDNGKTINVHYHTSNGRPYRSIGKYLIEKGKIPRSEMSMQKIRAYLRDNPEELDTVLHYNPSYVFFKIENDGPLGCLNVKLTPGRSIALDRKLFPKAALAFIETKKPLIDGAGKIHLWKDYNRFVLNQDTGGAILGPGRGDIFFGNGIYAEIAAGHMQHPGKLYFLVLKPDAVDRTS</sequence>
<feature type="domain" description="Lytic transglycosylase MltA" evidence="6">
    <location>
        <begin position="138"/>
        <end position="296"/>
    </location>
</feature>
<dbReference type="InterPro" id="IPR036908">
    <property type="entry name" value="RlpA-like_sf"/>
</dbReference>
<dbReference type="CDD" id="cd14668">
    <property type="entry name" value="mlta_B"/>
    <property type="match status" value="1"/>
</dbReference>
<dbReference type="AlphaFoldDB" id="A0A8J6TAR9"/>
<dbReference type="EMBL" id="JACNLL010000009">
    <property type="protein sequence ID" value="MBC8198508.1"/>
    <property type="molecule type" value="Genomic_DNA"/>
</dbReference>